<feature type="domain" description="ABC transporter" evidence="9">
    <location>
        <begin position="6"/>
        <end position="251"/>
    </location>
</feature>
<dbReference type="GO" id="GO:0005524">
    <property type="term" value="F:ATP binding"/>
    <property type="evidence" value="ECO:0007669"/>
    <property type="project" value="UniProtKB-KW"/>
</dbReference>
<dbReference type="InterPro" id="IPR030679">
    <property type="entry name" value="ABC_ATPase_HisP-typ"/>
</dbReference>
<dbReference type="PROSITE" id="PS50893">
    <property type="entry name" value="ABC_TRANSPORTER_2"/>
    <property type="match status" value="1"/>
</dbReference>
<evidence type="ECO:0000259" key="9">
    <source>
        <dbReference type="PROSITE" id="PS50893"/>
    </source>
</evidence>
<dbReference type="InterPro" id="IPR003593">
    <property type="entry name" value="AAA+_ATPase"/>
</dbReference>
<dbReference type="PROSITE" id="PS00211">
    <property type="entry name" value="ABC_TRANSPORTER_1"/>
    <property type="match status" value="1"/>
</dbReference>
<evidence type="ECO:0000256" key="8">
    <source>
        <dbReference type="ARBA" id="ARBA00023136"/>
    </source>
</evidence>
<evidence type="ECO:0000256" key="2">
    <source>
        <dbReference type="ARBA" id="ARBA00005417"/>
    </source>
</evidence>
<dbReference type="InterPro" id="IPR017871">
    <property type="entry name" value="ABC_transporter-like_CS"/>
</dbReference>
<dbReference type="GO" id="GO:0016887">
    <property type="term" value="F:ATP hydrolysis activity"/>
    <property type="evidence" value="ECO:0007669"/>
    <property type="project" value="InterPro"/>
</dbReference>
<dbReference type="Proteomes" id="UP000464674">
    <property type="component" value="Chromosome"/>
</dbReference>
<dbReference type="SUPFAM" id="SSF52540">
    <property type="entry name" value="P-loop containing nucleoside triphosphate hydrolases"/>
    <property type="match status" value="1"/>
</dbReference>
<keyword evidence="3" id="KW-0813">Transport</keyword>
<keyword evidence="6 10" id="KW-0067">ATP-binding</keyword>
<keyword evidence="8" id="KW-0472">Membrane</keyword>
<evidence type="ECO:0000256" key="6">
    <source>
        <dbReference type="ARBA" id="ARBA00022840"/>
    </source>
</evidence>
<dbReference type="InterPro" id="IPR050086">
    <property type="entry name" value="MetN_ABC_transporter-like"/>
</dbReference>
<dbReference type="AlphaFoldDB" id="A0A857FUU3"/>
<evidence type="ECO:0000256" key="5">
    <source>
        <dbReference type="ARBA" id="ARBA00022741"/>
    </source>
</evidence>
<proteinExistence type="inferred from homology"/>
<dbReference type="EMBL" id="CP041348">
    <property type="protein sequence ID" value="QHC37140.1"/>
    <property type="molecule type" value="Genomic_DNA"/>
</dbReference>
<dbReference type="OrthoDB" id="9775250at2"/>
<organism evidence="10 11">
    <name type="scientific">Komagataeibacter xylinus</name>
    <name type="common">Gluconacetobacter xylinus</name>
    <dbReference type="NCBI Taxonomy" id="28448"/>
    <lineage>
        <taxon>Bacteria</taxon>
        <taxon>Pseudomonadati</taxon>
        <taxon>Pseudomonadota</taxon>
        <taxon>Alphaproteobacteria</taxon>
        <taxon>Acetobacterales</taxon>
        <taxon>Acetobacteraceae</taxon>
        <taxon>Komagataeibacter</taxon>
    </lineage>
</organism>
<dbReference type="Gene3D" id="3.40.50.300">
    <property type="entry name" value="P-loop containing nucleotide triphosphate hydrolases"/>
    <property type="match status" value="1"/>
</dbReference>
<dbReference type="PANTHER" id="PTHR43166">
    <property type="entry name" value="AMINO ACID IMPORT ATP-BINDING PROTEIN"/>
    <property type="match status" value="1"/>
</dbReference>
<reference evidence="10 11" key="1">
    <citation type="journal article" date="2020" name="Carbohydr. Polym.">
        <title>Characterization and optimization of production of bacterial cellulose from strain CGMCC 17276 based on whole-genome analysis.</title>
        <authorList>
            <person name="Lu T."/>
            <person name="Gao H."/>
            <person name="Liao B."/>
            <person name="Wu J."/>
            <person name="Zhang W."/>
            <person name="Huang J."/>
            <person name="Liu M."/>
            <person name="Huang J."/>
            <person name="Chang Z."/>
            <person name="Jin M."/>
            <person name="Yi Z."/>
            <person name="Jiang D."/>
        </authorList>
    </citation>
    <scope>NUCLEOTIDE SEQUENCE [LARGE SCALE GENOMIC DNA]</scope>
    <source>
        <strain evidence="10 11">CGMCC 17276</strain>
    </source>
</reference>
<dbReference type="PANTHER" id="PTHR43166:SF9">
    <property type="entry name" value="GLUTAMATE_ASPARTATE IMPORT ATP-BINDING PROTEIN GLTL"/>
    <property type="match status" value="1"/>
</dbReference>
<comment type="subcellular location">
    <subcellularLocation>
        <location evidence="1">Cell membrane</location>
        <topology evidence="1">Peripheral membrane protein</topology>
    </subcellularLocation>
</comment>
<keyword evidence="5" id="KW-0547">Nucleotide-binding</keyword>
<dbReference type="SMART" id="SM00382">
    <property type="entry name" value="AAA"/>
    <property type="match status" value="1"/>
</dbReference>
<evidence type="ECO:0000313" key="10">
    <source>
        <dbReference type="EMBL" id="QHC37140.1"/>
    </source>
</evidence>
<evidence type="ECO:0000256" key="7">
    <source>
        <dbReference type="ARBA" id="ARBA00022970"/>
    </source>
</evidence>
<dbReference type="GO" id="GO:0015424">
    <property type="term" value="F:ABC-type amino acid transporter activity"/>
    <property type="evidence" value="ECO:0007669"/>
    <property type="project" value="InterPro"/>
</dbReference>
<dbReference type="Pfam" id="PF00005">
    <property type="entry name" value="ABC_tran"/>
    <property type="match status" value="1"/>
</dbReference>
<sequence>MTVPAMRASNLRKHHGKTEILKGISLDVMEGEVHALIGPSGAGKSTFLRCINQLETYQHGSIEVFGERIGERVDNTGRAHALPDRQLSAQRSHIGMVFQKFNLFSHKTVLENLIEAPLVVKKMQRAEAVDLAMGLLEQVGLAQRSTAFPRELSGGQQQRIAIARALAMQPRLLLLDEPTSALDPELVRGVVEIIEKLRMQNLTMIVVTHEMSFTQKIADKVVLMEDGTIVDQGSPEYIFSQSTQPRTCMFLNSV</sequence>
<dbReference type="InterPro" id="IPR027417">
    <property type="entry name" value="P-loop_NTPase"/>
</dbReference>
<accession>A0A857FUU3</accession>
<comment type="similarity">
    <text evidence="2">Belongs to the ABC transporter superfamily.</text>
</comment>
<name>A0A857FUU3_KOMXY</name>
<dbReference type="PIRSF" id="PIRSF039085">
    <property type="entry name" value="ABC_ATPase_HisP"/>
    <property type="match status" value="1"/>
</dbReference>
<gene>
    <name evidence="10" type="ORF">FMA36_09000</name>
</gene>
<dbReference type="InterPro" id="IPR003439">
    <property type="entry name" value="ABC_transporter-like_ATP-bd"/>
</dbReference>
<evidence type="ECO:0000256" key="1">
    <source>
        <dbReference type="ARBA" id="ARBA00004202"/>
    </source>
</evidence>
<keyword evidence="7" id="KW-0029">Amino-acid transport</keyword>
<dbReference type="GO" id="GO:0005886">
    <property type="term" value="C:plasma membrane"/>
    <property type="evidence" value="ECO:0007669"/>
    <property type="project" value="UniProtKB-SubCell"/>
</dbReference>
<evidence type="ECO:0000313" key="11">
    <source>
        <dbReference type="Proteomes" id="UP000464674"/>
    </source>
</evidence>
<evidence type="ECO:0000256" key="4">
    <source>
        <dbReference type="ARBA" id="ARBA00022475"/>
    </source>
</evidence>
<evidence type="ECO:0000256" key="3">
    <source>
        <dbReference type="ARBA" id="ARBA00022448"/>
    </source>
</evidence>
<protein>
    <submittedName>
        <fullName evidence="10">Amino acid ABC transporter ATP-binding protein</fullName>
    </submittedName>
</protein>
<keyword evidence="4" id="KW-1003">Cell membrane</keyword>